<proteinExistence type="predicted"/>
<dbReference type="InterPro" id="IPR020846">
    <property type="entry name" value="MFS_dom"/>
</dbReference>
<dbReference type="SUPFAM" id="SSF103473">
    <property type="entry name" value="MFS general substrate transporter"/>
    <property type="match status" value="1"/>
</dbReference>
<feature type="transmembrane region" description="Helical" evidence="4">
    <location>
        <begin position="258"/>
        <end position="277"/>
    </location>
</feature>
<name>A0A1C3UGD8_9HYPH</name>
<dbReference type="InterPro" id="IPR036259">
    <property type="entry name" value="MFS_trans_sf"/>
</dbReference>
<dbReference type="STRING" id="411945.GA0061102_1003208"/>
<feature type="transmembrane region" description="Helical" evidence="4">
    <location>
        <begin position="308"/>
        <end position="332"/>
    </location>
</feature>
<feature type="transmembrane region" description="Helical" evidence="4">
    <location>
        <begin position="20"/>
        <end position="39"/>
    </location>
</feature>
<gene>
    <name evidence="6" type="ORF">GA0061102_1003208</name>
</gene>
<feature type="transmembrane region" description="Helical" evidence="4">
    <location>
        <begin position="89"/>
        <end position="108"/>
    </location>
</feature>
<feature type="transmembrane region" description="Helical" evidence="4">
    <location>
        <begin position="226"/>
        <end position="246"/>
    </location>
</feature>
<feature type="transmembrane region" description="Helical" evidence="4">
    <location>
        <begin position="375"/>
        <end position="400"/>
    </location>
</feature>
<evidence type="ECO:0000313" key="6">
    <source>
        <dbReference type="EMBL" id="SCB14407.1"/>
    </source>
</evidence>
<feature type="transmembrane region" description="Helical" evidence="4">
    <location>
        <begin position="114"/>
        <end position="139"/>
    </location>
</feature>
<dbReference type="PROSITE" id="PS50850">
    <property type="entry name" value="MFS"/>
    <property type="match status" value="1"/>
</dbReference>
<evidence type="ECO:0000256" key="2">
    <source>
        <dbReference type="ARBA" id="ARBA00022989"/>
    </source>
</evidence>
<dbReference type="GO" id="GO:0022857">
    <property type="term" value="F:transmembrane transporter activity"/>
    <property type="evidence" value="ECO:0007669"/>
    <property type="project" value="InterPro"/>
</dbReference>
<keyword evidence="7" id="KW-1185">Reference proteome</keyword>
<keyword evidence="3 4" id="KW-0472">Membrane</keyword>
<feature type="transmembrane region" description="Helical" evidence="4">
    <location>
        <begin position="59"/>
        <end position="77"/>
    </location>
</feature>
<dbReference type="PANTHER" id="PTHR23537">
    <property type="match status" value="1"/>
</dbReference>
<dbReference type="Pfam" id="PF06779">
    <property type="entry name" value="MFS_4"/>
    <property type="match status" value="1"/>
</dbReference>
<evidence type="ECO:0000259" key="5">
    <source>
        <dbReference type="PROSITE" id="PS50850"/>
    </source>
</evidence>
<dbReference type="OrthoDB" id="9797953at2"/>
<reference evidence="7" key="1">
    <citation type="submission" date="2016-08" db="EMBL/GenBank/DDBJ databases">
        <authorList>
            <person name="Varghese N."/>
            <person name="Submissions Spin"/>
        </authorList>
    </citation>
    <scope>NUCLEOTIDE SEQUENCE [LARGE SCALE GENOMIC DNA]</scope>
    <source>
        <strain evidence="7">HAMBI 2971</strain>
    </source>
</reference>
<evidence type="ECO:0000256" key="1">
    <source>
        <dbReference type="ARBA" id="ARBA00022692"/>
    </source>
</evidence>
<dbReference type="AlphaFoldDB" id="A0A1C3UGD8"/>
<dbReference type="RefSeq" id="WP_092844607.1">
    <property type="nucleotide sequence ID" value="NZ_FMAH01000003.1"/>
</dbReference>
<feature type="transmembrane region" description="Helical" evidence="4">
    <location>
        <begin position="178"/>
        <end position="196"/>
    </location>
</feature>
<accession>A0A1C3UGD8</accession>
<protein>
    <submittedName>
        <fullName evidence="6">Predicted arabinose efflux permease, MFS family</fullName>
    </submittedName>
</protein>
<organism evidence="6 7">
    <name type="scientific">Rhizobium miluonense</name>
    <dbReference type="NCBI Taxonomy" id="411945"/>
    <lineage>
        <taxon>Bacteria</taxon>
        <taxon>Pseudomonadati</taxon>
        <taxon>Pseudomonadota</taxon>
        <taxon>Alphaproteobacteria</taxon>
        <taxon>Hyphomicrobiales</taxon>
        <taxon>Rhizobiaceae</taxon>
        <taxon>Rhizobium/Agrobacterium group</taxon>
        <taxon>Rhizobium</taxon>
    </lineage>
</organism>
<evidence type="ECO:0000313" key="7">
    <source>
        <dbReference type="Proteomes" id="UP000199435"/>
    </source>
</evidence>
<dbReference type="GO" id="GO:0005886">
    <property type="term" value="C:plasma membrane"/>
    <property type="evidence" value="ECO:0007669"/>
    <property type="project" value="TreeGrafter"/>
</dbReference>
<evidence type="ECO:0000256" key="4">
    <source>
        <dbReference type="SAM" id="Phobius"/>
    </source>
</evidence>
<feature type="domain" description="Major facilitator superfamily (MFS) profile" evidence="5">
    <location>
        <begin position="21"/>
        <end position="401"/>
    </location>
</feature>
<keyword evidence="1 4" id="KW-0812">Transmembrane</keyword>
<dbReference type="PANTHER" id="PTHR23537:SF1">
    <property type="entry name" value="SUGAR TRANSPORTER"/>
    <property type="match status" value="1"/>
</dbReference>
<evidence type="ECO:0000256" key="3">
    <source>
        <dbReference type="ARBA" id="ARBA00023136"/>
    </source>
</evidence>
<dbReference type="Gene3D" id="1.20.1250.20">
    <property type="entry name" value="MFS general substrate transporter like domains"/>
    <property type="match status" value="2"/>
</dbReference>
<dbReference type="EMBL" id="FMAH01000003">
    <property type="protein sequence ID" value="SCB14407.1"/>
    <property type="molecule type" value="Genomic_DNA"/>
</dbReference>
<dbReference type="Proteomes" id="UP000199435">
    <property type="component" value="Unassembled WGS sequence"/>
</dbReference>
<dbReference type="InterPro" id="IPR010645">
    <property type="entry name" value="MFS_4"/>
</dbReference>
<feature type="transmembrane region" description="Helical" evidence="4">
    <location>
        <begin position="284"/>
        <end position="302"/>
    </location>
</feature>
<sequence>MTRIAAPEIDRSHSTAKTAWRAVLSAFCASLIGIGLARFTYTPLLPAIVDAHWFDQSAAAYLGAANLSGYLAGALLGRPMAARISIVSMLRIMMLAATAAFFACAFPIDFAWFFAWRFAAGFAGGALMVLAAPTVLPLVAPSRRGLAGGVIFMGIGAGVALSGTLVPLLLQQGLRETWLGLVALSLLLTAIAWTGWPRDGAASPAPIQHHAQVPARGTLRALYIEYALNAAGWVPHMIFLVDFVARGLGKGLQVGAEYWVLFGIGATVGPILAGHLADRTGFGAAMRFAFLLEAVAVAIPAFGLGQSWLIASSLVVGAFVTGTVPLMLGRIAELLPHHPAQQKAAWGIATVFFALFQAAAAYGFSFIFGRTGGNYQMLFFIGTAAMILALAIDLTAAVFFRTPQQQDDNQDATKSGSVTTN</sequence>
<keyword evidence="2 4" id="KW-1133">Transmembrane helix</keyword>
<feature type="transmembrane region" description="Helical" evidence="4">
    <location>
        <begin position="344"/>
        <end position="369"/>
    </location>
</feature>
<feature type="transmembrane region" description="Helical" evidence="4">
    <location>
        <begin position="146"/>
        <end position="166"/>
    </location>
</feature>